<evidence type="ECO:0000313" key="2">
    <source>
        <dbReference type="EMBL" id="TGZ03161.1"/>
    </source>
</evidence>
<keyword evidence="3" id="KW-1185">Reference proteome</keyword>
<dbReference type="Proteomes" id="UP000306274">
    <property type="component" value="Unassembled WGS sequence"/>
</dbReference>
<organism evidence="2 3">
    <name type="scientific">Streptomyces rhizosphaericola</name>
    <dbReference type="NCBI Taxonomy" id="2564098"/>
    <lineage>
        <taxon>Bacteria</taxon>
        <taxon>Bacillati</taxon>
        <taxon>Actinomycetota</taxon>
        <taxon>Actinomycetes</taxon>
        <taxon>Kitasatosporales</taxon>
        <taxon>Streptomycetaceae</taxon>
        <taxon>Streptomyces</taxon>
    </lineage>
</organism>
<sequence length="167" mass="17183">MRRELIRGVGRHSRKGAEATRPDAAAAEQGARSAVPRPASGTGRRRRQGPMGPAEGPAPFEDAPQVRGGHPESHEAGGGWGAGPAYAGQQHATPPAQPYGPPGRPPQDQGQDQGRGPGQGAVPGQDRGPGQDQEAREQAVARQVSAQRAAAQRAADERTARQPAAGP</sequence>
<gene>
    <name evidence="2" type="ORF">E5Z02_27420</name>
</gene>
<dbReference type="EMBL" id="SRZK01000385">
    <property type="protein sequence ID" value="TGZ03161.1"/>
    <property type="molecule type" value="Genomic_DNA"/>
</dbReference>
<protein>
    <submittedName>
        <fullName evidence="2">Uncharacterized protein</fullName>
    </submittedName>
</protein>
<comment type="caution">
    <text evidence="2">The sequence shown here is derived from an EMBL/GenBank/DDBJ whole genome shotgun (WGS) entry which is preliminary data.</text>
</comment>
<feature type="region of interest" description="Disordered" evidence="1">
    <location>
        <begin position="1"/>
        <end position="167"/>
    </location>
</feature>
<proteinExistence type="predicted"/>
<feature type="non-terminal residue" evidence="2">
    <location>
        <position position="167"/>
    </location>
</feature>
<name>A0ABY2P830_9ACTN</name>
<feature type="compositionally biased region" description="Low complexity" evidence="1">
    <location>
        <begin position="140"/>
        <end position="153"/>
    </location>
</feature>
<feature type="compositionally biased region" description="Pro residues" evidence="1">
    <location>
        <begin position="95"/>
        <end position="105"/>
    </location>
</feature>
<accession>A0ABY2P830</accession>
<evidence type="ECO:0000313" key="3">
    <source>
        <dbReference type="Proteomes" id="UP000306274"/>
    </source>
</evidence>
<evidence type="ECO:0000256" key="1">
    <source>
        <dbReference type="SAM" id="MobiDB-lite"/>
    </source>
</evidence>
<reference evidence="2 3" key="1">
    <citation type="submission" date="2019-04" db="EMBL/GenBank/DDBJ databases">
        <title>Streptomyces rhizosphaericola sp. nov., an actinobacterium isolated from the wheat rhizosphere.</title>
        <authorList>
            <person name="Vargas Hoyos H.A."/>
            <person name="Santos S.N."/>
            <person name="Genuario D.B."/>
            <person name="Melo I.S."/>
            <person name="Da Silva L.J."/>
            <person name="Da Silva F.S.P."/>
            <person name="Zucchi T.D."/>
        </authorList>
    </citation>
    <scope>NUCLEOTIDE SEQUENCE [LARGE SCALE GENOMIC DNA]</scope>
    <source>
        <strain evidence="2 3">1AS2c</strain>
    </source>
</reference>